<feature type="coiled-coil region" evidence="9">
    <location>
        <begin position="517"/>
        <end position="628"/>
    </location>
</feature>
<dbReference type="AlphaFoldDB" id="A0A8S1RW88"/>
<dbReference type="GO" id="GO:0007018">
    <property type="term" value="P:microtubule-based movement"/>
    <property type="evidence" value="ECO:0007669"/>
    <property type="project" value="InterPro"/>
</dbReference>
<protein>
    <recommendedName>
        <fullName evidence="8">Kinesin-like protein</fullName>
    </recommendedName>
</protein>
<dbReference type="EMBL" id="CAJJDO010000001">
    <property type="protein sequence ID" value="CAD8131670.1"/>
    <property type="molecule type" value="Genomic_DNA"/>
</dbReference>
<keyword evidence="3 7" id="KW-0067">ATP-binding</keyword>
<evidence type="ECO:0000256" key="3">
    <source>
        <dbReference type="ARBA" id="ARBA00022840"/>
    </source>
</evidence>
<keyword evidence="12" id="KW-1185">Reference proteome</keyword>
<keyword evidence="5 7" id="KW-0505">Motor protein</keyword>
<dbReference type="PROSITE" id="PS00411">
    <property type="entry name" value="KINESIN_MOTOR_1"/>
    <property type="match status" value="1"/>
</dbReference>
<evidence type="ECO:0000256" key="9">
    <source>
        <dbReference type="SAM" id="Coils"/>
    </source>
</evidence>
<dbReference type="GO" id="GO:0005524">
    <property type="term" value="F:ATP binding"/>
    <property type="evidence" value="ECO:0007669"/>
    <property type="project" value="UniProtKB-UniRule"/>
</dbReference>
<evidence type="ECO:0000313" key="11">
    <source>
        <dbReference type="EMBL" id="CAD8131670.1"/>
    </source>
</evidence>
<dbReference type="GO" id="GO:0008017">
    <property type="term" value="F:microtubule binding"/>
    <property type="evidence" value="ECO:0007669"/>
    <property type="project" value="InterPro"/>
</dbReference>
<evidence type="ECO:0000256" key="6">
    <source>
        <dbReference type="ARBA" id="ARBA00061495"/>
    </source>
</evidence>
<accession>A0A8S1RW88</accession>
<feature type="coiled-coil region" evidence="9">
    <location>
        <begin position="382"/>
        <end position="441"/>
    </location>
</feature>
<proteinExistence type="inferred from homology"/>
<dbReference type="InterPro" id="IPR027640">
    <property type="entry name" value="Kinesin-like_fam"/>
</dbReference>
<dbReference type="Pfam" id="PF00225">
    <property type="entry name" value="Kinesin"/>
    <property type="match status" value="1"/>
</dbReference>
<evidence type="ECO:0000313" key="12">
    <source>
        <dbReference type="Proteomes" id="UP000689195"/>
    </source>
</evidence>
<evidence type="ECO:0000256" key="4">
    <source>
        <dbReference type="ARBA" id="ARBA00023054"/>
    </source>
</evidence>
<organism evidence="11 12">
    <name type="scientific">Paramecium pentaurelia</name>
    <dbReference type="NCBI Taxonomy" id="43138"/>
    <lineage>
        <taxon>Eukaryota</taxon>
        <taxon>Sar</taxon>
        <taxon>Alveolata</taxon>
        <taxon>Ciliophora</taxon>
        <taxon>Intramacronucleata</taxon>
        <taxon>Oligohymenophorea</taxon>
        <taxon>Peniculida</taxon>
        <taxon>Parameciidae</taxon>
        <taxon>Paramecium</taxon>
    </lineage>
</organism>
<evidence type="ECO:0000256" key="8">
    <source>
        <dbReference type="RuleBase" id="RU000394"/>
    </source>
</evidence>
<dbReference type="OrthoDB" id="3176171at2759"/>
<dbReference type="InterPro" id="IPR019821">
    <property type="entry name" value="Kinesin_motor_CS"/>
</dbReference>
<gene>
    <name evidence="11" type="ORF">PPENT_87.1.T0010227</name>
</gene>
<feature type="coiled-coil region" evidence="9">
    <location>
        <begin position="319"/>
        <end position="353"/>
    </location>
</feature>
<dbReference type="GO" id="GO:0003777">
    <property type="term" value="F:microtubule motor activity"/>
    <property type="evidence" value="ECO:0007669"/>
    <property type="project" value="InterPro"/>
</dbReference>
<dbReference type="SMART" id="SM00129">
    <property type="entry name" value="KISc"/>
    <property type="match status" value="1"/>
</dbReference>
<sequence length="707" mass="81972">MTTNIQVICRFRPPISGQVESQIYFADEKSVLIENQQFNFDHIFHPGKQIDVFKVAAEPVIKGVLEGFNGTVVAYGQTGSGKTHTMEGTTGDDQGIIKRMVNTVFDYIEASPDYVEYRIKISVTELYMEKVRDLQNIKKTDLKIREDKNHSTYIEGVTETSIADQSEIYDILKMCNANRMIASTNMNEQSSRSHMIFLMTVQSIDLRDQSAKTGKLFLVDLAGSEKVSKTGAEGKILDEAKGINKSLSALGQVINALTDGSQHVPYRDSKLTRILQCSFGGNSRTTLIITCSPAQFNLQETLSTLRFGVRAKAIKNKPKINKEHTVEELKMIVQEKEREILLLQEQLSQFKKGIVISEEDKEILKDIQEDINFDVPNNNEQLLQMQQIMAKYEQEIEMFKQSQFINQQKEIELRNQLRIKEDEMQEKIQDYEHQYMRMETDYQKKLSNIQRTLSQKLGQNGDKDIFEDDQVLTLIDNYVKDRVTSKLKQITYLYKKHHKDQLNEQLMAFLTDDKKEFNIQNDQLAELHTQVAQLKKQNLELQTDNTSQQELLETLEKTQQLLDAEKAKSLKLENQLAKNIRNYDEKCKELNINIEKMLEGVHQVINQKQKYQRDCQRLKKLIDDRQLKIFKLSEEVNRLSVENQKLFVKYDQLKELQRLEKNSLLDTSEVNSSFRQNKKIYKCLKGGTKNPITQQIIGKENVSEDEK</sequence>
<keyword evidence="4 9" id="KW-0175">Coiled coil</keyword>
<evidence type="ECO:0000256" key="5">
    <source>
        <dbReference type="ARBA" id="ARBA00023175"/>
    </source>
</evidence>
<comment type="similarity">
    <text evidence="6">Belongs to the TRAFAC class myosin-kinesin ATPase superfamily. Kinesin family. KIN-1 subfamily.</text>
</comment>
<evidence type="ECO:0000259" key="10">
    <source>
        <dbReference type="PROSITE" id="PS50067"/>
    </source>
</evidence>
<evidence type="ECO:0000256" key="2">
    <source>
        <dbReference type="ARBA" id="ARBA00022741"/>
    </source>
</evidence>
<reference evidence="11" key="1">
    <citation type="submission" date="2021-01" db="EMBL/GenBank/DDBJ databases">
        <authorList>
            <consortium name="Genoscope - CEA"/>
            <person name="William W."/>
        </authorList>
    </citation>
    <scope>NUCLEOTIDE SEQUENCE</scope>
</reference>
<dbReference type="PROSITE" id="PS50067">
    <property type="entry name" value="KINESIN_MOTOR_2"/>
    <property type="match status" value="1"/>
</dbReference>
<dbReference type="InterPro" id="IPR001752">
    <property type="entry name" value="Kinesin_motor_dom"/>
</dbReference>
<evidence type="ECO:0000256" key="1">
    <source>
        <dbReference type="ARBA" id="ARBA00022701"/>
    </source>
</evidence>
<dbReference type="FunFam" id="3.40.850.10:FF:000114">
    <property type="entry name" value="Kinesin-like protein"/>
    <property type="match status" value="1"/>
</dbReference>
<feature type="domain" description="Kinesin motor" evidence="10">
    <location>
        <begin position="4"/>
        <end position="314"/>
    </location>
</feature>
<feature type="binding site" evidence="7">
    <location>
        <begin position="76"/>
        <end position="83"/>
    </location>
    <ligand>
        <name>ATP</name>
        <dbReference type="ChEBI" id="CHEBI:30616"/>
    </ligand>
</feature>
<dbReference type="PANTHER" id="PTHR47968:SF17">
    <property type="entry name" value="KINESIN-LIKE PROTEIN"/>
    <property type="match status" value="1"/>
</dbReference>
<keyword evidence="1 8" id="KW-0493">Microtubule</keyword>
<name>A0A8S1RW88_9CILI</name>
<dbReference type="PANTHER" id="PTHR47968">
    <property type="entry name" value="CENTROMERE PROTEIN E"/>
    <property type="match status" value="1"/>
</dbReference>
<keyword evidence="2 7" id="KW-0547">Nucleotide-binding</keyword>
<evidence type="ECO:0000256" key="7">
    <source>
        <dbReference type="PROSITE-ProRule" id="PRU00283"/>
    </source>
</evidence>
<comment type="caution">
    <text evidence="11">The sequence shown here is derived from an EMBL/GenBank/DDBJ whole genome shotgun (WGS) entry which is preliminary data.</text>
</comment>
<dbReference type="GO" id="GO:0005874">
    <property type="term" value="C:microtubule"/>
    <property type="evidence" value="ECO:0007669"/>
    <property type="project" value="UniProtKB-KW"/>
</dbReference>
<dbReference type="Proteomes" id="UP000689195">
    <property type="component" value="Unassembled WGS sequence"/>
</dbReference>